<accession>A0A150QHE4</accession>
<evidence type="ECO:0000256" key="1">
    <source>
        <dbReference type="ARBA" id="ARBA00004141"/>
    </source>
</evidence>
<dbReference type="InterPro" id="IPR001204">
    <property type="entry name" value="Phos_transporter"/>
</dbReference>
<dbReference type="GO" id="GO:0005315">
    <property type="term" value="F:phosphate transmembrane transporter activity"/>
    <property type="evidence" value="ECO:0007669"/>
    <property type="project" value="InterPro"/>
</dbReference>
<comment type="subcellular location">
    <subcellularLocation>
        <location evidence="1">Membrane</location>
        <topology evidence="1">Multi-pass membrane protein</topology>
    </subcellularLocation>
</comment>
<dbReference type="GO" id="GO:0035435">
    <property type="term" value="P:phosphate ion transmembrane transport"/>
    <property type="evidence" value="ECO:0007669"/>
    <property type="project" value="TreeGrafter"/>
</dbReference>
<dbReference type="RefSeq" id="WP_061609870.1">
    <property type="nucleotide sequence ID" value="NZ_JEMA01000653.1"/>
</dbReference>
<proteinExistence type="predicted"/>
<dbReference type="GO" id="GO:0016020">
    <property type="term" value="C:membrane"/>
    <property type="evidence" value="ECO:0007669"/>
    <property type="project" value="UniProtKB-SubCell"/>
</dbReference>
<evidence type="ECO:0000313" key="7">
    <source>
        <dbReference type="EMBL" id="KYF67415.1"/>
    </source>
</evidence>
<evidence type="ECO:0000256" key="6">
    <source>
        <dbReference type="SAM" id="Phobius"/>
    </source>
</evidence>
<name>A0A150QHE4_SORCE</name>
<evidence type="ECO:0000256" key="2">
    <source>
        <dbReference type="ARBA" id="ARBA00022448"/>
    </source>
</evidence>
<dbReference type="Proteomes" id="UP000075260">
    <property type="component" value="Unassembled WGS sequence"/>
</dbReference>
<feature type="transmembrane region" description="Helical" evidence="6">
    <location>
        <begin position="306"/>
        <end position="328"/>
    </location>
</feature>
<feature type="transmembrane region" description="Helical" evidence="6">
    <location>
        <begin position="133"/>
        <end position="158"/>
    </location>
</feature>
<keyword evidence="5 6" id="KW-0472">Membrane</keyword>
<evidence type="ECO:0000256" key="5">
    <source>
        <dbReference type="ARBA" id="ARBA00023136"/>
    </source>
</evidence>
<sequence>MTTYILCIIAIALVFDYINGFHDAANSIATVVSTRVLSPRTAVLWAAVFNFIAFALFEPTVARNIAKGVEPGFITPNVILGSLLGAIVWNLLTWWWGLPSSSSHALMGGFAGAAVKSAGRLSVLDATVFGKTAAFILVSPLLGAIIGFSLMHAIRLLARGWTPGKVSSRFRRLQLLSAAAYSLGHGGNDAQKTMGIITALLISAGLQGGGHDPKPMLWVVLVCHAAMALGTLSGGWRIVKTMGMKITKLKPVGGFAAETAGAATLFSATALGIPVSTTHTITGAIVGVGGASGRLSTVRWGVAGRIVWAWIFTIPASAILSATIYTIARLLSGEP</sequence>
<dbReference type="Pfam" id="PF01384">
    <property type="entry name" value="PHO4"/>
    <property type="match status" value="2"/>
</dbReference>
<evidence type="ECO:0000256" key="4">
    <source>
        <dbReference type="ARBA" id="ARBA00022989"/>
    </source>
</evidence>
<dbReference type="OrthoDB" id="9779554at2"/>
<organism evidence="7 8">
    <name type="scientific">Sorangium cellulosum</name>
    <name type="common">Polyangium cellulosum</name>
    <dbReference type="NCBI Taxonomy" id="56"/>
    <lineage>
        <taxon>Bacteria</taxon>
        <taxon>Pseudomonadati</taxon>
        <taxon>Myxococcota</taxon>
        <taxon>Polyangia</taxon>
        <taxon>Polyangiales</taxon>
        <taxon>Polyangiaceae</taxon>
        <taxon>Sorangium</taxon>
    </lineage>
</organism>
<dbReference type="PANTHER" id="PTHR11101:SF80">
    <property type="entry name" value="PHOSPHATE TRANSPORTER"/>
    <property type="match status" value="1"/>
</dbReference>
<keyword evidence="3 6" id="KW-0812">Transmembrane</keyword>
<keyword evidence="4 6" id="KW-1133">Transmembrane helix</keyword>
<dbReference type="AlphaFoldDB" id="A0A150QHE4"/>
<feature type="transmembrane region" description="Helical" evidence="6">
    <location>
        <begin position="43"/>
        <end position="62"/>
    </location>
</feature>
<evidence type="ECO:0000313" key="8">
    <source>
        <dbReference type="Proteomes" id="UP000075260"/>
    </source>
</evidence>
<keyword evidence="2" id="KW-0813">Transport</keyword>
<dbReference type="EMBL" id="JEMA01000653">
    <property type="protein sequence ID" value="KYF67415.1"/>
    <property type="molecule type" value="Genomic_DNA"/>
</dbReference>
<dbReference type="PANTHER" id="PTHR11101">
    <property type="entry name" value="PHOSPHATE TRANSPORTER"/>
    <property type="match status" value="1"/>
</dbReference>
<protein>
    <submittedName>
        <fullName evidence="7">Inorganic phosphate transporter</fullName>
    </submittedName>
</protein>
<comment type="caution">
    <text evidence="7">The sequence shown here is derived from an EMBL/GenBank/DDBJ whole genome shotgun (WGS) entry which is preliminary data.</text>
</comment>
<feature type="transmembrane region" description="Helical" evidence="6">
    <location>
        <begin position="74"/>
        <end position="97"/>
    </location>
</feature>
<gene>
    <name evidence="7" type="ORF">BE15_01260</name>
</gene>
<reference evidence="7 8" key="1">
    <citation type="submission" date="2014-02" db="EMBL/GenBank/DDBJ databases">
        <title>The small core and large imbalanced accessory genome model reveals a collaborative survival strategy of Sorangium cellulosum strains in nature.</title>
        <authorList>
            <person name="Han K."/>
            <person name="Peng R."/>
            <person name="Blom J."/>
            <person name="Li Y.-Z."/>
        </authorList>
    </citation>
    <scope>NUCLEOTIDE SEQUENCE [LARGE SCALE GENOMIC DNA]</scope>
    <source>
        <strain evidence="7 8">So0008-312</strain>
    </source>
</reference>
<feature type="transmembrane region" description="Helical" evidence="6">
    <location>
        <begin position="216"/>
        <end position="239"/>
    </location>
</feature>
<evidence type="ECO:0000256" key="3">
    <source>
        <dbReference type="ARBA" id="ARBA00022692"/>
    </source>
</evidence>